<name>A0A1S1HM25_PROST</name>
<dbReference type="SUPFAM" id="SSF88659">
    <property type="entry name" value="Sigma3 and sigma4 domains of RNA polymerase sigma factors"/>
    <property type="match status" value="1"/>
</dbReference>
<sequence length="144" mass="16553">MMNRNIQQILSYWGGWSCGEHYASIGWSSVAAGFRDLVSYTKSNRPMCSDEDGLVIDLCVSKLGLVGMERERSYIEDFYVKGHSKRAIGRKYKIREGEIRERIQIAESFILGCLETLNIQLDIDVICKQPLSQSDKLVRAQKWR</sequence>
<dbReference type="Pfam" id="PF06530">
    <property type="entry name" value="Phage_antitermQ"/>
    <property type="match status" value="1"/>
</dbReference>
<keyword evidence="6" id="KW-1185">Reference proteome</keyword>
<dbReference type="InterPro" id="IPR010534">
    <property type="entry name" value="Phage_933W_GpQ"/>
</dbReference>
<dbReference type="OrthoDB" id="6432617at2"/>
<comment type="similarity">
    <text evidence="1">Belongs to the phage antitermination Q type 1 family.</text>
</comment>
<protein>
    <submittedName>
        <fullName evidence="5">Antitermination protein Q</fullName>
    </submittedName>
</protein>
<reference evidence="5 6" key="1">
    <citation type="submission" date="2016-03" db="EMBL/GenBank/DDBJ databases">
        <title>Genome sequence of Providencia stuartii strain, isolated from the salivary glands of larval Lucilia sericata.</title>
        <authorList>
            <person name="Yuan Y."/>
            <person name="Zhang Y."/>
            <person name="Fu S."/>
            <person name="Crippen T.L."/>
            <person name="Visi D."/>
            <person name="Benbow M.E."/>
            <person name="Allen M."/>
            <person name="Tomberlin J.K."/>
            <person name="Sze S.-H."/>
            <person name="Tarone A.M."/>
        </authorList>
    </citation>
    <scope>NUCLEOTIDE SEQUENCE [LARGE SCALE GENOMIC DNA]</scope>
    <source>
        <strain evidence="5 6">Crippen</strain>
    </source>
</reference>
<dbReference type="EMBL" id="LVIE01000190">
    <property type="protein sequence ID" value="OHT23295.1"/>
    <property type="molecule type" value="Genomic_DNA"/>
</dbReference>
<keyword evidence="2" id="KW-0805">Transcription regulation</keyword>
<evidence type="ECO:0000256" key="2">
    <source>
        <dbReference type="ARBA" id="ARBA00023015"/>
    </source>
</evidence>
<dbReference type="InterPro" id="IPR013324">
    <property type="entry name" value="RNA_pol_sigma_r3/r4-like"/>
</dbReference>
<keyword evidence="3" id="KW-0238">DNA-binding</keyword>
<dbReference type="GO" id="GO:0003677">
    <property type="term" value="F:DNA binding"/>
    <property type="evidence" value="ECO:0007669"/>
    <property type="project" value="UniProtKB-KW"/>
</dbReference>
<keyword evidence="4" id="KW-0804">Transcription</keyword>
<gene>
    <name evidence="5" type="ORF">A3Q29_07730</name>
</gene>
<dbReference type="Proteomes" id="UP000179588">
    <property type="component" value="Unassembled WGS sequence"/>
</dbReference>
<dbReference type="GO" id="GO:0060567">
    <property type="term" value="P:negative regulation of termination of DNA-templated transcription"/>
    <property type="evidence" value="ECO:0007669"/>
    <property type="project" value="InterPro"/>
</dbReference>
<evidence type="ECO:0000256" key="4">
    <source>
        <dbReference type="ARBA" id="ARBA00023163"/>
    </source>
</evidence>
<evidence type="ECO:0000313" key="5">
    <source>
        <dbReference type="EMBL" id="OHT23295.1"/>
    </source>
</evidence>
<dbReference type="RefSeq" id="WP_070929265.1">
    <property type="nucleotide sequence ID" value="NZ_CANMXG010000001.1"/>
</dbReference>
<dbReference type="AlphaFoldDB" id="A0A1S1HM25"/>
<accession>A0A1S1HM25</accession>
<evidence type="ECO:0000256" key="1">
    <source>
        <dbReference type="ARBA" id="ARBA00010234"/>
    </source>
</evidence>
<proteinExistence type="inferred from homology"/>
<organism evidence="5 6">
    <name type="scientific">Providencia stuartii</name>
    <dbReference type="NCBI Taxonomy" id="588"/>
    <lineage>
        <taxon>Bacteria</taxon>
        <taxon>Pseudomonadati</taxon>
        <taxon>Pseudomonadota</taxon>
        <taxon>Gammaproteobacteria</taxon>
        <taxon>Enterobacterales</taxon>
        <taxon>Morganellaceae</taxon>
        <taxon>Providencia</taxon>
    </lineage>
</organism>
<evidence type="ECO:0000256" key="3">
    <source>
        <dbReference type="ARBA" id="ARBA00023125"/>
    </source>
</evidence>
<evidence type="ECO:0000313" key="6">
    <source>
        <dbReference type="Proteomes" id="UP000179588"/>
    </source>
</evidence>
<comment type="caution">
    <text evidence="5">The sequence shown here is derived from an EMBL/GenBank/DDBJ whole genome shotgun (WGS) entry which is preliminary data.</text>
</comment>